<keyword evidence="8" id="KW-0498">Mitosis</keyword>
<dbReference type="GO" id="GO:0005737">
    <property type="term" value="C:cytoplasm"/>
    <property type="evidence" value="ECO:0007669"/>
    <property type="project" value="UniProtKB-SubCell"/>
</dbReference>
<evidence type="ECO:0000256" key="1">
    <source>
        <dbReference type="ARBA" id="ARBA00004286"/>
    </source>
</evidence>
<evidence type="ECO:0000256" key="2">
    <source>
        <dbReference type="ARBA" id="ARBA00004496"/>
    </source>
</evidence>
<evidence type="ECO:0000256" key="10">
    <source>
        <dbReference type="ARBA" id="ARBA00023306"/>
    </source>
</evidence>
<keyword evidence="6" id="KW-0963">Cytoplasm</keyword>
<reference evidence="12" key="1">
    <citation type="submission" date="2022-01" db="EMBL/GenBank/DDBJ databases">
        <authorList>
            <person name="King R."/>
        </authorList>
    </citation>
    <scope>NUCLEOTIDE SEQUENCE</scope>
</reference>
<evidence type="ECO:0000256" key="6">
    <source>
        <dbReference type="ARBA" id="ARBA00022490"/>
    </source>
</evidence>
<evidence type="ECO:0000313" key="13">
    <source>
        <dbReference type="Proteomes" id="UP001153737"/>
    </source>
</evidence>
<evidence type="ECO:0000256" key="5">
    <source>
        <dbReference type="ARBA" id="ARBA00022454"/>
    </source>
</evidence>
<dbReference type="Proteomes" id="UP001153737">
    <property type="component" value="Chromosome 1"/>
</dbReference>
<evidence type="ECO:0000256" key="8">
    <source>
        <dbReference type="ARBA" id="ARBA00022776"/>
    </source>
</evidence>
<evidence type="ECO:0000256" key="11">
    <source>
        <dbReference type="SAM" id="MobiDB-lite"/>
    </source>
</evidence>
<evidence type="ECO:0000256" key="7">
    <source>
        <dbReference type="ARBA" id="ARBA00022618"/>
    </source>
</evidence>
<keyword evidence="7" id="KW-0132">Cell division</keyword>
<feature type="compositionally biased region" description="Polar residues" evidence="11">
    <location>
        <begin position="199"/>
        <end position="211"/>
    </location>
</feature>
<name>A0A9N9S8M4_PHACE</name>
<evidence type="ECO:0000256" key="9">
    <source>
        <dbReference type="ARBA" id="ARBA00023067"/>
    </source>
</evidence>
<keyword evidence="5" id="KW-0158">Chromosome</keyword>
<feature type="compositionally biased region" description="Basic residues" evidence="11">
    <location>
        <begin position="183"/>
        <end position="192"/>
    </location>
</feature>
<dbReference type="PANTHER" id="PTHR13108">
    <property type="entry name" value="CONDENSIN COMPLEX SUBUNIT 2"/>
    <property type="match status" value="1"/>
</dbReference>
<gene>
    <name evidence="12" type="ORF">PHAECO_LOCUS379</name>
</gene>
<evidence type="ECO:0000313" key="12">
    <source>
        <dbReference type="EMBL" id="CAG9812522.1"/>
    </source>
</evidence>
<feature type="compositionally biased region" description="Acidic residues" evidence="11">
    <location>
        <begin position="167"/>
        <end position="176"/>
    </location>
</feature>
<keyword evidence="10" id="KW-0131">Cell cycle</keyword>
<dbReference type="PANTHER" id="PTHR13108:SF9">
    <property type="entry name" value="CONDENSIN COMPLEX SUBUNIT 2"/>
    <property type="match status" value="1"/>
</dbReference>
<sequence>METSTPAPNIDIRRKTLLKNTVNVSPLRRSLVLHVSLNRSSILEVSNDDNERSDRRNQLEIQKRLSNLPQGRAPLNESFVKEQFMICTHLFTENKITTKNAWKLQIIDMLRPLCQKPNEDTLQVASTSIDISAKVYAIRVDDVHSDSLKLANSMARVSEQVVHPDNENENVSDDEKETTINKPNKKKKKKRTNVSGTKSTVADSSKAHTGSMSKLEPIDFTTRVNADTGTIDNLFTNVMKEGSNNFVLLDNTKTLLDVNDPIVGNKEDLSILGNLSQFEEKIGSINPPFSDFKIDDWDPDQEEKQFGAERSLLTQTQQVVYDDNGIPIPELDGSIHDIFENNDADVDIDHDDADDEDDIQIVQEEMPQLRAGDVAKIIDFRPANESAHTSEYSYNSIVNTRTGKFIDQIWAGPHHWKLKFIHRSTARFSGQKTIETIKEQKRGRKRGQPEMIDLEAEFELDLSKKLVMKKKPASADINKITLPLLDQSCAKLMANIKELMLKPGMCPVEKSLMTENDLDYEVSPYKYENPNDSMYCAQSHEDGDDVNDSNPGFEDHFSEEHIVMERQARLADNLVDNPEMVPKSYVPYSLKAKQMDMKKLKAAVWQALTNNVLNIAPVDSQNIRSKVIPTTFSKMFMSIPDILQEKEKKELSCPLAFFALLHLCNEQNLHLTQMPCYKDFHIRGPQ</sequence>
<protein>
    <recommendedName>
        <fullName evidence="4">Condensin complex subunit 2</fullName>
    </recommendedName>
</protein>
<dbReference type="GO" id="GO:0007076">
    <property type="term" value="P:mitotic chromosome condensation"/>
    <property type="evidence" value="ECO:0007669"/>
    <property type="project" value="InterPro"/>
</dbReference>
<feature type="region of interest" description="Disordered" evidence="11">
    <location>
        <begin position="159"/>
        <end position="211"/>
    </location>
</feature>
<comment type="subcellular location">
    <subcellularLocation>
        <location evidence="1">Chromosome</location>
    </subcellularLocation>
    <subcellularLocation>
        <location evidence="2">Cytoplasm</location>
    </subcellularLocation>
</comment>
<accession>A0A9N9S8M4</accession>
<keyword evidence="9" id="KW-0226">DNA condensation</keyword>
<dbReference type="EMBL" id="OU896707">
    <property type="protein sequence ID" value="CAG9812522.1"/>
    <property type="molecule type" value="Genomic_DNA"/>
</dbReference>
<dbReference type="AlphaFoldDB" id="A0A9N9S8M4"/>
<dbReference type="GO" id="GO:0000796">
    <property type="term" value="C:condensin complex"/>
    <property type="evidence" value="ECO:0007669"/>
    <property type="project" value="InterPro"/>
</dbReference>
<dbReference type="GO" id="GO:0051301">
    <property type="term" value="P:cell division"/>
    <property type="evidence" value="ECO:0007669"/>
    <property type="project" value="UniProtKB-KW"/>
</dbReference>
<dbReference type="GO" id="GO:0003682">
    <property type="term" value="F:chromatin binding"/>
    <property type="evidence" value="ECO:0007669"/>
    <property type="project" value="TreeGrafter"/>
</dbReference>
<organism evidence="12 13">
    <name type="scientific">Phaedon cochleariae</name>
    <name type="common">Mustard beetle</name>
    <dbReference type="NCBI Taxonomy" id="80249"/>
    <lineage>
        <taxon>Eukaryota</taxon>
        <taxon>Metazoa</taxon>
        <taxon>Ecdysozoa</taxon>
        <taxon>Arthropoda</taxon>
        <taxon>Hexapoda</taxon>
        <taxon>Insecta</taxon>
        <taxon>Pterygota</taxon>
        <taxon>Neoptera</taxon>
        <taxon>Endopterygota</taxon>
        <taxon>Coleoptera</taxon>
        <taxon>Polyphaga</taxon>
        <taxon>Cucujiformia</taxon>
        <taxon>Chrysomeloidea</taxon>
        <taxon>Chrysomelidae</taxon>
        <taxon>Chrysomelinae</taxon>
        <taxon>Chrysomelini</taxon>
        <taxon>Phaedon</taxon>
    </lineage>
</organism>
<keyword evidence="13" id="KW-1185">Reference proteome</keyword>
<proteinExistence type="inferred from homology"/>
<evidence type="ECO:0000256" key="4">
    <source>
        <dbReference type="ARBA" id="ARBA00016065"/>
    </source>
</evidence>
<reference evidence="12" key="2">
    <citation type="submission" date="2022-10" db="EMBL/GenBank/DDBJ databases">
        <authorList>
            <consortium name="ENA_rothamsted_submissions"/>
            <consortium name="culmorum"/>
            <person name="King R."/>
        </authorList>
    </citation>
    <scope>NUCLEOTIDE SEQUENCE</scope>
</reference>
<evidence type="ECO:0000256" key="3">
    <source>
        <dbReference type="ARBA" id="ARBA00009471"/>
    </source>
</evidence>
<dbReference type="InterPro" id="IPR022816">
    <property type="entry name" value="Condensin_barren_su2"/>
</dbReference>
<dbReference type="OrthoDB" id="362021at2759"/>
<comment type="similarity">
    <text evidence="3">Belongs to the CND2 (condensin subunit 2) family.</text>
</comment>
<dbReference type="Pfam" id="PF05786">
    <property type="entry name" value="Cnd2"/>
    <property type="match status" value="1"/>
</dbReference>